<name>A0ABX2TA30_9PROT</name>
<dbReference type="InterPro" id="IPR036390">
    <property type="entry name" value="WH_DNA-bd_sf"/>
</dbReference>
<dbReference type="SUPFAM" id="SSF55781">
    <property type="entry name" value="GAF domain-like"/>
    <property type="match status" value="1"/>
</dbReference>
<evidence type="ECO:0000259" key="5">
    <source>
        <dbReference type="PROSITE" id="PS51078"/>
    </source>
</evidence>
<reference evidence="6 7" key="1">
    <citation type="submission" date="2020-05" db="EMBL/GenBank/DDBJ databases">
        <title>Azospirillum oleiclasticum sp. nov, a nitrogen-fixing and heavy crude oil-emulsifying bacterium isolated from the crude oil of Yumen Oilfield.</title>
        <authorList>
            <person name="Wu D."/>
            <person name="Cai M."/>
            <person name="Zhang X."/>
        </authorList>
    </citation>
    <scope>NUCLEOTIDE SEQUENCE [LARGE SCALE GENOMIC DNA]</scope>
    <source>
        <strain evidence="6 7">ROY-1-1-2</strain>
    </source>
</reference>
<gene>
    <name evidence="6" type="ORF">HND93_15410</name>
</gene>
<feature type="domain" description="HTH iclR-type" evidence="4">
    <location>
        <begin position="12"/>
        <end position="75"/>
    </location>
</feature>
<keyword evidence="7" id="KW-1185">Reference proteome</keyword>
<dbReference type="Proteomes" id="UP000584642">
    <property type="component" value="Unassembled WGS sequence"/>
</dbReference>
<evidence type="ECO:0000256" key="3">
    <source>
        <dbReference type="ARBA" id="ARBA00023163"/>
    </source>
</evidence>
<evidence type="ECO:0000259" key="4">
    <source>
        <dbReference type="PROSITE" id="PS51077"/>
    </source>
</evidence>
<feature type="domain" description="IclR-ED" evidence="5">
    <location>
        <begin position="76"/>
        <end position="263"/>
    </location>
</feature>
<dbReference type="InterPro" id="IPR050707">
    <property type="entry name" value="HTH_MetabolicPath_Reg"/>
</dbReference>
<keyword evidence="3" id="KW-0804">Transcription</keyword>
<dbReference type="PROSITE" id="PS51077">
    <property type="entry name" value="HTH_ICLR"/>
    <property type="match status" value="1"/>
</dbReference>
<evidence type="ECO:0000256" key="1">
    <source>
        <dbReference type="ARBA" id="ARBA00023015"/>
    </source>
</evidence>
<accession>A0ABX2TA30</accession>
<evidence type="ECO:0000313" key="6">
    <source>
        <dbReference type="EMBL" id="NYZ21103.1"/>
    </source>
</evidence>
<dbReference type="Gene3D" id="3.30.450.40">
    <property type="match status" value="1"/>
</dbReference>
<dbReference type="Pfam" id="PF01614">
    <property type="entry name" value="IclR_C"/>
    <property type="match status" value="1"/>
</dbReference>
<sequence length="273" mass="30170">MSAARVGPYRHIQGLSRGLAILRTLSRSPNGFASIAELGVATGLHRTTVRRMLATLEQEGYVRRSASDDTYRLNLKIRELSDGFTDDEWISELAAPVLGELLQKVVWPSDLCTLDGTAMLVRETTHRYSPLSFHRAMIRQRMPVLYTASGRAYLAHCGEEERQQILRLLIVEGGEQAGLARNRILVDKVLNRVHEQGYASNDGEWSQQVKVSALALPVRHRGGVLATINIVFMKSVMSVGEAADRYLGHLTAAIAKIEAQIDENPTLLAGART</sequence>
<comment type="caution">
    <text evidence="6">The sequence shown here is derived from an EMBL/GenBank/DDBJ whole genome shotgun (WGS) entry which is preliminary data.</text>
</comment>
<dbReference type="RefSeq" id="WP_180282868.1">
    <property type="nucleotide sequence ID" value="NZ_JABFDB010000010.1"/>
</dbReference>
<evidence type="ECO:0000256" key="2">
    <source>
        <dbReference type="ARBA" id="ARBA00023125"/>
    </source>
</evidence>
<dbReference type="Pfam" id="PF09339">
    <property type="entry name" value="HTH_IclR"/>
    <property type="match status" value="1"/>
</dbReference>
<dbReference type="PANTHER" id="PTHR30136:SF23">
    <property type="entry name" value="DNA-BINDING TRANSCRIPTIONAL ACTIVATOR MHPR"/>
    <property type="match status" value="1"/>
</dbReference>
<keyword evidence="2 6" id="KW-0238">DNA-binding</keyword>
<dbReference type="PANTHER" id="PTHR30136">
    <property type="entry name" value="HELIX-TURN-HELIX TRANSCRIPTIONAL REGULATOR, ICLR FAMILY"/>
    <property type="match status" value="1"/>
</dbReference>
<evidence type="ECO:0000313" key="7">
    <source>
        <dbReference type="Proteomes" id="UP000584642"/>
    </source>
</evidence>
<dbReference type="SUPFAM" id="SSF46785">
    <property type="entry name" value="Winged helix' DNA-binding domain"/>
    <property type="match status" value="1"/>
</dbReference>
<proteinExistence type="predicted"/>
<keyword evidence="1" id="KW-0805">Transcription regulation</keyword>
<protein>
    <submittedName>
        <fullName evidence="6">DNA-binding transcriptional regulator</fullName>
    </submittedName>
</protein>
<dbReference type="PROSITE" id="PS51078">
    <property type="entry name" value="ICLR_ED"/>
    <property type="match status" value="1"/>
</dbReference>
<dbReference type="GO" id="GO:0003677">
    <property type="term" value="F:DNA binding"/>
    <property type="evidence" value="ECO:0007669"/>
    <property type="project" value="UniProtKB-KW"/>
</dbReference>
<dbReference type="NCBIfam" id="NF007341">
    <property type="entry name" value="PRK09834.1-3"/>
    <property type="match status" value="1"/>
</dbReference>
<dbReference type="InterPro" id="IPR014757">
    <property type="entry name" value="Tscrpt_reg_IclR_C"/>
</dbReference>
<organism evidence="6 7">
    <name type="scientific">Azospirillum oleiclasticum</name>
    <dbReference type="NCBI Taxonomy" id="2735135"/>
    <lineage>
        <taxon>Bacteria</taxon>
        <taxon>Pseudomonadati</taxon>
        <taxon>Pseudomonadota</taxon>
        <taxon>Alphaproteobacteria</taxon>
        <taxon>Rhodospirillales</taxon>
        <taxon>Azospirillaceae</taxon>
        <taxon>Azospirillum</taxon>
    </lineage>
</organism>
<dbReference type="EMBL" id="JABFDB010000010">
    <property type="protein sequence ID" value="NYZ21103.1"/>
    <property type="molecule type" value="Genomic_DNA"/>
</dbReference>
<dbReference type="InterPro" id="IPR036388">
    <property type="entry name" value="WH-like_DNA-bd_sf"/>
</dbReference>
<dbReference type="InterPro" id="IPR005471">
    <property type="entry name" value="Tscrpt_reg_IclR_N"/>
</dbReference>
<dbReference type="Gene3D" id="1.10.10.10">
    <property type="entry name" value="Winged helix-like DNA-binding domain superfamily/Winged helix DNA-binding domain"/>
    <property type="match status" value="1"/>
</dbReference>
<dbReference type="InterPro" id="IPR029016">
    <property type="entry name" value="GAF-like_dom_sf"/>
</dbReference>
<dbReference type="SMART" id="SM00346">
    <property type="entry name" value="HTH_ICLR"/>
    <property type="match status" value="1"/>
</dbReference>